<dbReference type="InterPro" id="IPR002490">
    <property type="entry name" value="V-ATPase_116kDa_su"/>
</dbReference>
<evidence type="ECO:0000256" key="4">
    <source>
        <dbReference type="ARBA" id="ARBA00022692"/>
    </source>
</evidence>
<feature type="transmembrane region" description="Helical" evidence="9">
    <location>
        <begin position="421"/>
        <end position="442"/>
    </location>
</feature>
<name>A0A914EDI9_9BILA</name>
<protein>
    <recommendedName>
        <fullName evidence="9">V-type proton ATPase subunit a</fullName>
    </recommendedName>
</protein>
<dbReference type="GO" id="GO:0051117">
    <property type="term" value="F:ATPase binding"/>
    <property type="evidence" value="ECO:0007669"/>
    <property type="project" value="TreeGrafter"/>
</dbReference>
<evidence type="ECO:0000256" key="6">
    <source>
        <dbReference type="ARBA" id="ARBA00022989"/>
    </source>
</evidence>
<feature type="transmembrane region" description="Helical" evidence="9">
    <location>
        <begin position="275"/>
        <end position="299"/>
    </location>
</feature>
<comment type="similarity">
    <text evidence="2 9">Belongs to the V-ATPase 116 kDa subunit family.</text>
</comment>
<reference evidence="11" key="1">
    <citation type="submission" date="2022-11" db="UniProtKB">
        <authorList>
            <consortium name="WormBaseParasite"/>
        </authorList>
    </citation>
    <scope>IDENTIFICATION</scope>
</reference>
<evidence type="ECO:0000256" key="1">
    <source>
        <dbReference type="ARBA" id="ARBA00004141"/>
    </source>
</evidence>
<evidence type="ECO:0000256" key="3">
    <source>
        <dbReference type="ARBA" id="ARBA00022448"/>
    </source>
</evidence>
<comment type="function">
    <text evidence="9">Essential component of the vacuolar proton pump (V-ATPase), a multimeric enzyme that catalyzes the translocation of protons across the membranes. Required for assembly and activity of the V-ATPase.</text>
</comment>
<evidence type="ECO:0000256" key="5">
    <source>
        <dbReference type="ARBA" id="ARBA00022781"/>
    </source>
</evidence>
<dbReference type="InterPro" id="IPR026028">
    <property type="entry name" value="V-type_ATPase_116kDa_su_euka"/>
</dbReference>
<dbReference type="GO" id="GO:0000220">
    <property type="term" value="C:vacuolar proton-transporting V-type ATPase, V0 domain"/>
    <property type="evidence" value="ECO:0007669"/>
    <property type="project" value="InterPro"/>
</dbReference>
<dbReference type="Pfam" id="PF01496">
    <property type="entry name" value="V_ATPase_I"/>
    <property type="match status" value="2"/>
</dbReference>
<dbReference type="Proteomes" id="UP000887540">
    <property type="component" value="Unplaced"/>
</dbReference>
<feature type="transmembrane region" description="Helical" evidence="9">
    <location>
        <begin position="448"/>
        <end position="476"/>
    </location>
</feature>
<keyword evidence="5 9" id="KW-0375">Hydrogen ion transport</keyword>
<organism evidence="10 11">
    <name type="scientific">Acrobeloides nanus</name>
    <dbReference type="NCBI Taxonomy" id="290746"/>
    <lineage>
        <taxon>Eukaryota</taxon>
        <taxon>Metazoa</taxon>
        <taxon>Ecdysozoa</taxon>
        <taxon>Nematoda</taxon>
        <taxon>Chromadorea</taxon>
        <taxon>Rhabditida</taxon>
        <taxon>Tylenchina</taxon>
        <taxon>Cephalobomorpha</taxon>
        <taxon>Cephaloboidea</taxon>
        <taxon>Cephalobidae</taxon>
        <taxon>Acrobeloides</taxon>
    </lineage>
</organism>
<dbReference type="PANTHER" id="PTHR11629:SF58">
    <property type="entry name" value="V-TYPE PROTON ATPASE 116 KDA SUBUNIT A 3"/>
    <property type="match status" value="1"/>
</dbReference>
<feature type="transmembrane region" description="Helical" evidence="9">
    <location>
        <begin position="644"/>
        <end position="670"/>
    </location>
</feature>
<dbReference type="GO" id="GO:0007035">
    <property type="term" value="P:vacuolar acidification"/>
    <property type="evidence" value="ECO:0007669"/>
    <property type="project" value="TreeGrafter"/>
</dbReference>
<feature type="transmembrane region" description="Helical" evidence="9">
    <location>
        <begin position="488"/>
        <end position="509"/>
    </location>
</feature>
<evidence type="ECO:0000256" key="2">
    <source>
        <dbReference type="ARBA" id="ARBA00009904"/>
    </source>
</evidence>
<dbReference type="WBParaSite" id="ACRNAN_scaffold702.g30660.t1">
    <property type="protein sequence ID" value="ACRNAN_scaffold702.g30660.t1"/>
    <property type="gene ID" value="ACRNAN_scaffold702.g30660"/>
</dbReference>
<evidence type="ECO:0000313" key="11">
    <source>
        <dbReference type="WBParaSite" id="ACRNAN_scaffold702.g30660.t1"/>
    </source>
</evidence>
<evidence type="ECO:0000313" key="10">
    <source>
        <dbReference type="Proteomes" id="UP000887540"/>
    </source>
</evidence>
<dbReference type="GO" id="GO:0005886">
    <property type="term" value="C:plasma membrane"/>
    <property type="evidence" value="ECO:0007669"/>
    <property type="project" value="TreeGrafter"/>
</dbReference>
<sequence>GQRTQAFQSISDAQHGYGPIQANGNAFAADDFKDTVKKETELKFMAGVIRRDRISTFERILWRLCKGNVYVRTNDIEFDPQALFHDDVEKSVFLLFFSGDRLTTRVKKICDGFRTHVIQNCPESPAERNELLISVQNRLEDMRTVIGKTLEHRERVLNAASLNMKSWEIQVLKLKAIFHTLNLFNLDVTQKCLIAECWVPTNAIPTVQSALRHATQLSGSTVPSILNRLDTHSTPPTYHKLNKFTQGFQNIVDSYGIASYREINPAPWTIITFPFLFAVMFGDAGHGLIMILAALTFILNEKRIEKAKIKDEIFNTFYGGRYVVILMGCFSIYTGLVYNDIYSKSINIFGSGWRNPYNHELLRNLSMDAASGNQAISLTFPPEVAFNDTKGPYPFGVDPVWNIAPDNRLNFLNPMKMKMSVILGISQMTFGLFLSLLNHIYFGSMVDVFFVFIPQMLFLSLIFIYLCALIVIKWITYYVRAGMKFGKYYPGPHCAPSLLIGLINMFMAMKTREDSFGTFQNGTFVESPNLCYQQLWYPHQDIIEKIFLGIAVISIPVMLLVKPFVLRYKNARGEHVHIHGAEEDAEFNFGDAMVYQGIHTIEFALGCISHTASYLRLWALSLAHSELSDVLWTMVMRQAFTMDLGYGGAILCFVVFWFFSVLTVCILILMEGLSAFLHALRLHWVEFQSKFYAGTGVQFEPFYFRRIIRIYEGLEE</sequence>
<keyword evidence="10" id="KW-1185">Reference proteome</keyword>
<comment type="subcellular location">
    <subcellularLocation>
        <location evidence="1">Membrane</location>
        <topology evidence="1">Multi-pass membrane protein</topology>
    </subcellularLocation>
</comment>
<keyword evidence="7 9" id="KW-0406">Ion transport</keyword>
<dbReference type="PIRSF" id="PIRSF001293">
    <property type="entry name" value="ATP6V0A1"/>
    <property type="match status" value="1"/>
</dbReference>
<dbReference type="PANTHER" id="PTHR11629">
    <property type="entry name" value="VACUOLAR PROTON ATPASES"/>
    <property type="match status" value="1"/>
</dbReference>
<evidence type="ECO:0000256" key="9">
    <source>
        <dbReference type="RuleBase" id="RU361189"/>
    </source>
</evidence>
<keyword evidence="6 9" id="KW-1133">Transmembrane helix</keyword>
<keyword evidence="3 9" id="KW-0813">Transport</keyword>
<feature type="transmembrane region" description="Helical" evidence="9">
    <location>
        <begin position="546"/>
        <end position="565"/>
    </location>
</feature>
<keyword evidence="4 9" id="KW-0812">Transmembrane</keyword>
<dbReference type="AlphaFoldDB" id="A0A914EDI9"/>
<proteinExistence type="inferred from homology"/>
<dbReference type="GO" id="GO:0046961">
    <property type="term" value="F:proton-transporting ATPase activity, rotational mechanism"/>
    <property type="evidence" value="ECO:0007669"/>
    <property type="project" value="InterPro"/>
</dbReference>
<evidence type="ECO:0000256" key="8">
    <source>
        <dbReference type="ARBA" id="ARBA00023136"/>
    </source>
</evidence>
<keyword evidence="8 9" id="KW-0472">Membrane</keyword>
<accession>A0A914EDI9</accession>
<evidence type="ECO:0000256" key="7">
    <source>
        <dbReference type="ARBA" id="ARBA00023065"/>
    </source>
</evidence>